<dbReference type="Gene3D" id="3.90.245.10">
    <property type="entry name" value="Ribonucleoside hydrolase-like"/>
    <property type="match status" value="1"/>
</dbReference>
<protein>
    <submittedName>
        <fullName evidence="4">Inosine-uridine preferring nucleoside hydrolase</fullName>
    </submittedName>
</protein>
<keyword evidence="2" id="KW-0326">Glycosidase</keyword>
<keyword evidence="1 4" id="KW-0378">Hydrolase</keyword>
<dbReference type="Proteomes" id="UP000076501">
    <property type="component" value="Unassembled WGS sequence"/>
</dbReference>
<comment type="caution">
    <text evidence="4">The sequence shown here is derived from an EMBL/GenBank/DDBJ whole genome shotgun (WGS) entry which is preliminary data.</text>
</comment>
<dbReference type="InterPro" id="IPR036452">
    <property type="entry name" value="Ribo_hydro-like"/>
</dbReference>
<dbReference type="InterPro" id="IPR023186">
    <property type="entry name" value="IUNH"/>
</dbReference>
<dbReference type="GO" id="GO:0005829">
    <property type="term" value="C:cytosol"/>
    <property type="evidence" value="ECO:0007669"/>
    <property type="project" value="TreeGrafter"/>
</dbReference>
<proteinExistence type="predicted"/>
<organism evidence="4 5">
    <name type="scientific">Bacillus cereus</name>
    <dbReference type="NCBI Taxonomy" id="1396"/>
    <lineage>
        <taxon>Bacteria</taxon>
        <taxon>Bacillati</taxon>
        <taxon>Bacillota</taxon>
        <taxon>Bacilli</taxon>
        <taxon>Bacillales</taxon>
        <taxon>Bacillaceae</taxon>
        <taxon>Bacillus</taxon>
        <taxon>Bacillus cereus group</taxon>
    </lineage>
</organism>
<dbReference type="InterPro" id="IPR001910">
    <property type="entry name" value="Inosine/uridine_hydrolase_dom"/>
</dbReference>
<dbReference type="PANTHER" id="PTHR12304:SF4">
    <property type="entry name" value="URIDINE NUCLEOSIDASE"/>
    <property type="match status" value="1"/>
</dbReference>
<evidence type="ECO:0000313" key="4">
    <source>
        <dbReference type="EMBL" id="KZD37796.1"/>
    </source>
</evidence>
<reference evidence="4 5" key="1">
    <citation type="submission" date="2015-09" db="EMBL/GenBank/DDBJ databases">
        <title>Bacillus cereus food isolates.</title>
        <authorList>
            <person name="Boekhorst J."/>
        </authorList>
    </citation>
    <scope>NUCLEOTIDE SEQUENCE [LARGE SCALE GENOMIC DNA]</scope>
    <source>
        <strain evidence="4 5">B4082</strain>
    </source>
</reference>
<dbReference type="RefSeq" id="WP_063222258.1">
    <property type="nucleotide sequence ID" value="NZ_JAEHBS010000039.1"/>
</dbReference>
<dbReference type="Pfam" id="PF01156">
    <property type="entry name" value="IU_nuc_hydro"/>
    <property type="match status" value="1"/>
</dbReference>
<dbReference type="EMBL" id="LJKA01000029">
    <property type="protein sequence ID" value="KZD37796.1"/>
    <property type="molecule type" value="Genomic_DNA"/>
</dbReference>
<dbReference type="AlphaFoldDB" id="A0A164GAP1"/>
<name>A0A164GAP1_BACCE</name>
<gene>
    <name evidence="4" type="ORF">B4082_1847</name>
</gene>
<evidence type="ECO:0000313" key="5">
    <source>
        <dbReference type="Proteomes" id="UP000076501"/>
    </source>
</evidence>
<evidence type="ECO:0000256" key="1">
    <source>
        <dbReference type="ARBA" id="ARBA00022801"/>
    </source>
</evidence>
<dbReference type="SUPFAM" id="SSF53590">
    <property type="entry name" value="Nucleoside hydrolase"/>
    <property type="match status" value="1"/>
</dbReference>
<sequence>MKKVLLFGDPGIDDSLAIIYGLLHPEIEIVGIVTSYGNVTKEQTTRNAVYLLQLAGRTDIPVISGASLPFLNGFTAYYPEIHGAEGLGPIQPPESVASIPLHNFSLILSIIEKYKEELTIVDVGRSTSLAIALNLWKETMQSIKEIYIMSGVFLQPGNVSPVAEANAYGDPVSTRFVINQSKNLTIIPLNVTNSAILLPNEAEYIAEHTTTPFKSLIKPIYDYYFSAYKKLNPSIKGAPLHDVVAMSAIVNPDFLQYMYRKVEIDLESLRGQTVADFRPGAKDEGARIGLKLNQKQFIKNFIEIMIDRGTN</sequence>
<dbReference type="GO" id="GO:0006152">
    <property type="term" value="P:purine nucleoside catabolic process"/>
    <property type="evidence" value="ECO:0007669"/>
    <property type="project" value="TreeGrafter"/>
</dbReference>
<evidence type="ECO:0000259" key="3">
    <source>
        <dbReference type="Pfam" id="PF01156"/>
    </source>
</evidence>
<feature type="domain" description="Inosine/uridine-preferring nucleoside hydrolase" evidence="3">
    <location>
        <begin position="4"/>
        <end position="298"/>
    </location>
</feature>
<dbReference type="PANTHER" id="PTHR12304">
    <property type="entry name" value="INOSINE-URIDINE PREFERRING NUCLEOSIDE HYDROLASE"/>
    <property type="match status" value="1"/>
</dbReference>
<dbReference type="CDD" id="cd00455">
    <property type="entry name" value="nuc_hydro"/>
    <property type="match status" value="1"/>
</dbReference>
<evidence type="ECO:0000256" key="2">
    <source>
        <dbReference type="ARBA" id="ARBA00023295"/>
    </source>
</evidence>
<dbReference type="PATRIC" id="fig|1396.539.peg.5432"/>
<dbReference type="GO" id="GO:0008477">
    <property type="term" value="F:purine nucleosidase activity"/>
    <property type="evidence" value="ECO:0007669"/>
    <property type="project" value="TreeGrafter"/>
</dbReference>
<accession>A0A164GAP1</accession>